<dbReference type="GO" id="GO:0044718">
    <property type="term" value="P:siderophore transmembrane transport"/>
    <property type="evidence" value="ECO:0007669"/>
    <property type="project" value="TreeGrafter"/>
</dbReference>
<evidence type="ECO:0000256" key="7">
    <source>
        <dbReference type="ARBA" id="ARBA00023077"/>
    </source>
</evidence>
<dbReference type="OrthoDB" id="9760333at2"/>
<sequence length="750" mass="79281">MSRNKLVCFAAASAGALLSATAAFAADAPAADGAAELDKVTVTATRSEKSVLAVPATVSVVTEREIEDGLIADIKDLVRFEPGVSVRSAPARFTAAGASTGRDGNAGFNIRGLEGNRVLVLVDGVRVPDGYAFGAQSAGRGDYVDLDVLKSVEIVRGPASALYGSDGLAGSVNFFTKDPSDVLKGKSFAGRARVGYNSADESWSESALVAGASGRWEGLLAYTRRDGHETETQGTNASANISRTVANPEDNSSNAVLAKLAFNLDDRNKFTLTFDHLDRDVDWNVLSGRAIVVTGGAPASTAVVGLTAFDKLRRDRVSLAHVFTGGEGLIQSARSTLYYQSSTTRQFSAEDRYTAADRTRDAKFDNEVFGGAIELTSKASFAGLDHTIVWGGDASLTRQEGLRDGTVPPAGETFPSRAFPNTDYTLVGGYVQDEFAVGQVTFYPALRYDYYKLEPKNDPLFTANVPQGQSDSRFSPKLSAVWQATDLVSFFANAAAGFKAPAPSQVNTGFANVVSNYKSISNPDLKPETSRSFEAGIRLVQPTWSISVTGFTGKYKNFIEQVQIGGNFTAANPAIYQFVNLAEAEISGAEARGEVSLGGGFALMGAASYARGHSTTNGVNTPLQTIDPAKFTAGLAWRDPEGRFGGQLSAVHANKKSLGRVGVTCTGGCFAPPSFTTLDATAYLNLTDAVTLRGGVFNITDEKYWWWSDVRGQSAVAIPPSAMNPAGTPLVVDGYTAPGRNYSVSLAVKF</sequence>
<dbReference type="InterPro" id="IPR011276">
    <property type="entry name" value="TonB_haem/Hb_rcpt"/>
</dbReference>
<dbReference type="SUPFAM" id="SSF56935">
    <property type="entry name" value="Porins"/>
    <property type="match status" value="1"/>
</dbReference>
<evidence type="ECO:0000256" key="6">
    <source>
        <dbReference type="ARBA" id="ARBA00022729"/>
    </source>
</evidence>
<dbReference type="PANTHER" id="PTHR30069">
    <property type="entry name" value="TONB-DEPENDENT OUTER MEMBRANE RECEPTOR"/>
    <property type="match status" value="1"/>
</dbReference>
<accession>A0A2T9JSP6</accession>
<keyword evidence="8 11" id="KW-0472">Membrane</keyword>
<dbReference type="Gene3D" id="2.170.130.10">
    <property type="entry name" value="TonB-dependent receptor, plug domain"/>
    <property type="match status" value="1"/>
</dbReference>
<evidence type="ECO:0000259" key="15">
    <source>
        <dbReference type="Pfam" id="PF07715"/>
    </source>
</evidence>
<reference evidence="16 17" key="1">
    <citation type="submission" date="2018-04" db="EMBL/GenBank/DDBJ databases">
        <title>The genome sequence of Caulobacter sp. 744.</title>
        <authorList>
            <person name="Gao J."/>
            <person name="Sun J."/>
        </authorList>
    </citation>
    <scope>NUCLEOTIDE SEQUENCE [LARGE SCALE GENOMIC DNA]</scope>
    <source>
        <strain evidence="16 17">774</strain>
    </source>
</reference>
<comment type="similarity">
    <text evidence="2 11 12">Belongs to the TonB-dependent receptor family.</text>
</comment>
<keyword evidence="3 11" id="KW-0813">Transport</keyword>
<evidence type="ECO:0000256" key="9">
    <source>
        <dbReference type="ARBA" id="ARBA00023170"/>
    </source>
</evidence>
<keyword evidence="17" id="KW-1185">Reference proteome</keyword>
<feature type="signal peptide" evidence="13">
    <location>
        <begin position="1"/>
        <end position="25"/>
    </location>
</feature>
<dbReference type="NCBIfam" id="TIGR01785">
    <property type="entry name" value="TonB-hemin"/>
    <property type="match status" value="1"/>
</dbReference>
<dbReference type="PANTHER" id="PTHR30069:SF29">
    <property type="entry name" value="HEMOGLOBIN AND HEMOGLOBIN-HAPTOGLOBIN-BINDING PROTEIN 1-RELATED"/>
    <property type="match status" value="1"/>
</dbReference>
<dbReference type="NCBIfam" id="TIGR01786">
    <property type="entry name" value="TonB-hemlactrns"/>
    <property type="match status" value="1"/>
</dbReference>
<evidence type="ECO:0000256" key="10">
    <source>
        <dbReference type="ARBA" id="ARBA00023237"/>
    </source>
</evidence>
<evidence type="ECO:0000259" key="14">
    <source>
        <dbReference type="Pfam" id="PF00593"/>
    </source>
</evidence>
<dbReference type="GO" id="GO:0009279">
    <property type="term" value="C:cell outer membrane"/>
    <property type="evidence" value="ECO:0007669"/>
    <property type="project" value="UniProtKB-SubCell"/>
</dbReference>
<keyword evidence="4 11" id="KW-1134">Transmembrane beta strand</keyword>
<comment type="caution">
    <text evidence="16">The sequence shown here is derived from an EMBL/GenBank/DDBJ whole genome shotgun (WGS) entry which is preliminary data.</text>
</comment>
<dbReference type="InterPro" id="IPR000531">
    <property type="entry name" value="Beta-barrel_TonB"/>
</dbReference>
<dbReference type="Proteomes" id="UP000245073">
    <property type="component" value="Unassembled WGS sequence"/>
</dbReference>
<gene>
    <name evidence="16" type="ORF">DDF67_15295</name>
</gene>
<dbReference type="AlphaFoldDB" id="A0A2T9JSP6"/>
<keyword evidence="9 16" id="KW-0675">Receptor</keyword>
<dbReference type="InterPro" id="IPR010949">
    <property type="entry name" value="TonB_Hb/transfer/lactofer_rcpt"/>
</dbReference>
<keyword evidence="5 11" id="KW-0812">Transmembrane</keyword>
<evidence type="ECO:0000256" key="3">
    <source>
        <dbReference type="ARBA" id="ARBA00022448"/>
    </source>
</evidence>
<evidence type="ECO:0000313" key="17">
    <source>
        <dbReference type="Proteomes" id="UP000245073"/>
    </source>
</evidence>
<evidence type="ECO:0000256" key="1">
    <source>
        <dbReference type="ARBA" id="ARBA00004571"/>
    </source>
</evidence>
<evidence type="ECO:0000256" key="2">
    <source>
        <dbReference type="ARBA" id="ARBA00009810"/>
    </source>
</evidence>
<dbReference type="InterPro" id="IPR039426">
    <property type="entry name" value="TonB-dep_rcpt-like"/>
</dbReference>
<feature type="domain" description="TonB-dependent receptor plug" evidence="15">
    <location>
        <begin position="52"/>
        <end position="170"/>
    </location>
</feature>
<organism evidence="16 17">
    <name type="scientific">Caulobacter endophyticus</name>
    <dbReference type="NCBI Taxonomy" id="2172652"/>
    <lineage>
        <taxon>Bacteria</taxon>
        <taxon>Pseudomonadati</taxon>
        <taxon>Pseudomonadota</taxon>
        <taxon>Alphaproteobacteria</taxon>
        <taxon>Caulobacterales</taxon>
        <taxon>Caulobacteraceae</taxon>
        <taxon>Caulobacter</taxon>
    </lineage>
</organism>
<feature type="domain" description="TonB-dependent receptor-like beta-barrel" evidence="14">
    <location>
        <begin position="264"/>
        <end position="699"/>
    </location>
</feature>
<keyword evidence="10 11" id="KW-0998">Cell outer membrane</keyword>
<dbReference type="GO" id="GO:0015344">
    <property type="term" value="F:siderophore uptake transmembrane transporter activity"/>
    <property type="evidence" value="ECO:0007669"/>
    <property type="project" value="TreeGrafter"/>
</dbReference>
<evidence type="ECO:0000256" key="5">
    <source>
        <dbReference type="ARBA" id="ARBA00022692"/>
    </source>
</evidence>
<dbReference type="EMBL" id="QDKQ01000055">
    <property type="protein sequence ID" value="PVM86689.1"/>
    <property type="molecule type" value="Genomic_DNA"/>
</dbReference>
<evidence type="ECO:0000256" key="13">
    <source>
        <dbReference type="SAM" id="SignalP"/>
    </source>
</evidence>
<dbReference type="Gene3D" id="2.40.170.20">
    <property type="entry name" value="TonB-dependent receptor, beta-barrel domain"/>
    <property type="match status" value="1"/>
</dbReference>
<evidence type="ECO:0000256" key="11">
    <source>
        <dbReference type="PROSITE-ProRule" id="PRU01360"/>
    </source>
</evidence>
<name>A0A2T9JSP6_9CAUL</name>
<proteinExistence type="inferred from homology"/>
<protein>
    <submittedName>
        <fullName evidence="16">TonB-dependent hemoglobin/transferrin/lactoferrin family receptor</fullName>
    </submittedName>
</protein>
<dbReference type="InterPro" id="IPR037066">
    <property type="entry name" value="Plug_dom_sf"/>
</dbReference>
<dbReference type="InterPro" id="IPR036942">
    <property type="entry name" value="Beta-barrel_TonB_sf"/>
</dbReference>
<keyword evidence="6 13" id="KW-0732">Signal</keyword>
<dbReference type="RefSeq" id="WP_109101726.1">
    <property type="nucleotide sequence ID" value="NZ_QDKQ01000055.1"/>
</dbReference>
<evidence type="ECO:0000256" key="8">
    <source>
        <dbReference type="ARBA" id="ARBA00023136"/>
    </source>
</evidence>
<evidence type="ECO:0000256" key="12">
    <source>
        <dbReference type="RuleBase" id="RU003357"/>
    </source>
</evidence>
<dbReference type="GO" id="GO:0015232">
    <property type="term" value="F:heme transmembrane transporter activity"/>
    <property type="evidence" value="ECO:0007669"/>
    <property type="project" value="InterPro"/>
</dbReference>
<dbReference type="CDD" id="cd01347">
    <property type="entry name" value="ligand_gated_channel"/>
    <property type="match status" value="1"/>
</dbReference>
<dbReference type="Pfam" id="PF00593">
    <property type="entry name" value="TonB_dep_Rec_b-barrel"/>
    <property type="match status" value="1"/>
</dbReference>
<keyword evidence="7 12" id="KW-0798">TonB box</keyword>
<dbReference type="InterPro" id="IPR012910">
    <property type="entry name" value="Plug_dom"/>
</dbReference>
<evidence type="ECO:0000313" key="16">
    <source>
        <dbReference type="EMBL" id="PVM86689.1"/>
    </source>
</evidence>
<dbReference type="Pfam" id="PF07715">
    <property type="entry name" value="Plug"/>
    <property type="match status" value="1"/>
</dbReference>
<feature type="chain" id="PRO_5015619287" evidence="13">
    <location>
        <begin position="26"/>
        <end position="750"/>
    </location>
</feature>
<evidence type="ECO:0000256" key="4">
    <source>
        <dbReference type="ARBA" id="ARBA00022452"/>
    </source>
</evidence>
<dbReference type="PROSITE" id="PS52016">
    <property type="entry name" value="TONB_DEPENDENT_REC_3"/>
    <property type="match status" value="1"/>
</dbReference>
<comment type="subcellular location">
    <subcellularLocation>
        <location evidence="1 11">Cell outer membrane</location>
        <topology evidence="1 11">Multi-pass membrane protein</topology>
    </subcellularLocation>
</comment>